<dbReference type="InterPro" id="IPR011992">
    <property type="entry name" value="EF-hand-dom_pair"/>
</dbReference>
<evidence type="ECO:0000259" key="2">
    <source>
        <dbReference type="PROSITE" id="PS50222"/>
    </source>
</evidence>
<dbReference type="InterPro" id="IPR018247">
    <property type="entry name" value="EF_Hand_1_Ca_BS"/>
</dbReference>
<dbReference type="SUPFAM" id="SSF47473">
    <property type="entry name" value="EF-hand"/>
    <property type="match status" value="1"/>
</dbReference>
<evidence type="ECO:0000313" key="3">
    <source>
        <dbReference type="EMBL" id="APZ90654.1"/>
    </source>
</evidence>
<organism evidence="3 4">
    <name type="scientific">Fuerstiella marisgermanici</name>
    <dbReference type="NCBI Taxonomy" id="1891926"/>
    <lineage>
        <taxon>Bacteria</taxon>
        <taxon>Pseudomonadati</taxon>
        <taxon>Planctomycetota</taxon>
        <taxon>Planctomycetia</taxon>
        <taxon>Planctomycetales</taxon>
        <taxon>Planctomycetaceae</taxon>
        <taxon>Fuerstiella</taxon>
    </lineage>
</organism>
<protein>
    <recommendedName>
        <fullName evidence="2">EF-hand domain-containing protein</fullName>
    </recommendedName>
</protein>
<gene>
    <name evidence="3" type="ORF">Fuma_00235</name>
</gene>
<dbReference type="PROSITE" id="PS00018">
    <property type="entry name" value="EF_HAND_1"/>
    <property type="match status" value="1"/>
</dbReference>
<dbReference type="GO" id="GO:0005509">
    <property type="term" value="F:calcium ion binding"/>
    <property type="evidence" value="ECO:0007669"/>
    <property type="project" value="InterPro"/>
</dbReference>
<dbReference type="AlphaFoldDB" id="A0A1P8W9B7"/>
<feature type="signal peptide" evidence="1">
    <location>
        <begin position="1"/>
        <end position="25"/>
    </location>
</feature>
<dbReference type="KEGG" id="fmr:Fuma_00235"/>
<dbReference type="EMBL" id="CP017641">
    <property type="protein sequence ID" value="APZ90654.1"/>
    <property type="molecule type" value="Genomic_DNA"/>
</dbReference>
<dbReference type="RefSeq" id="WP_145943883.1">
    <property type="nucleotide sequence ID" value="NZ_CP017641.1"/>
</dbReference>
<keyword evidence="4" id="KW-1185">Reference proteome</keyword>
<feature type="chain" id="PRO_5012139709" description="EF-hand domain-containing protein" evidence="1">
    <location>
        <begin position="26"/>
        <end position="197"/>
    </location>
</feature>
<accession>A0A1P8W9B7</accession>
<dbReference type="PROSITE" id="PS50222">
    <property type="entry name" value="EF_HAND_2"/>
    <property type="match status" value="1"/>
</dbReference>
<dbReference type="Proteomes" id="UP000187735">
    <property type="component" value="Chromosome"/>
</dbReference>
<proteinExistence type="predicted"/>
<evidence type="ECO:0000313" key="4">
    <source>
        <dbReference type="Proteomes" id="UP000187735"/>
    </source>
</evidence>
<dbReference type="InterPro" id="IPR002048">
    <property type="entry name" value="EF_hand_dom"/>
</dbReference>
<feature type="domain" description="EF-hand" evidence="2">
    <location>
        <begin position="96"/>
        <end position="131"/>
    </location>
</feature>
<name>A0A1P8W9B7_9PLAN</name>
<evidence type="ECO:0000256" key="1">
    <source>
        <dbReference type="SAM" id="SignalP"/>
    </source>
</evidence>
<keyword evidence="1" id="KW-0732">Signal</keyword>
<sequence precursor="true">MSRSKAPALFAVSILWAILPTTGSAQISFGVTQQNGVVSGGSLVVGGFVNPSRTGVRLGVNAGFSQLIGINTFTVRNGGGVNRTGQIAANGQNRRPTAAQFVKAASKFDTDRDGRLDKKELAEVGKAVLTELNKHGVAHSPGKANGPLASQTKPPTVEEMVDVFVTRSLTFDKNKDEALDATEAKRMAAALIRSLSA</sequence>
<reference evidence="3 4" key="1">
    <citation type="journal article" date="2016" name="Front. Microbiol.">
        <title>Fuerstia marisgermanicae gen. nov., sp. nov., an Unusual Member of the Phylum Planctomycetes from the German Wadden Sea.</title>
        <authorList>
            <person name="Kohn T."/>
            <person name="Heuer A."/>
            <person name="Jogler M."/>
            <person name="Vollmers J."/>
            <person name="Boedeker C."/>
            <person name="Bunk B."/>
            <person name="Rast P."/>
            <person name="Borchert D."/>
            <person name="Glockner I."/>
            <person name="Freese H.M."/>
            <person name="Klenk H.P."/>
            <person name="Overmann J."/>
            <person name="Kaster A.K."/>
            <person name="Rohde M."/>
            <person name="Wiegand S."/>
            <person name="Jogler C."/>
        </authorList>
    </citation>
    <scope>NUCLEOTIDE SEQUENCE [LARGE SCALE GENOMIC DNA]</scope>
    <source>
        <strain evidence="3 4">NH11</strain>
    </source>
</reference>
<dbReference type="Gene3D" id="1.10.238.10">
    <property type="entry name" value="EF-hand"/>
    <property type="match status" value="1"/>
</dbReference>